<dbReference type="Pfam" id="PF00450">
    <property type="entry name" value="Peptidase_S10"/>
    <property type="match status" value="1"/>
</dbReference>
<reference evidence="2" key="2">
    <citation type="journal article" date="2024" name="Plant">
        <title>Genomic evolution and insights into agronomic trait innovations of Sesamum species.</title>
        <authorList>
            <person name="Miao H."/>
            <person name="Wang L."/>
            <person name="Qu L."/>
            <person name="Liu H."/>
            <person name="Sun Y."/>
            <person name="Le M."/>
            <person name="Wang Q."/>
            <person name="Wei S."/>
            <person name="Zheng Y."/>
            <person name="Lin W."/>
            <person name="Duan Y."/>
            <person name="Cao H."/>
            <person name="Xiong S."/>
            <person name="Wang X."/>
            <person name="Wei L."/>
            <person name="Li C."/>
            <person name="Ma Q."/>
            <person name="Ju M."/>
            <person name="Zhao R."/>
            <person name="Li G."/>
            <person name="Mu C."/>
            <person name="Tian Q."/>
            <person name="Mei H."/>
            <person name="Zhang T."/>
            <person name="Gao T."/>
            <person name="Zhang H."/>
        </authorList>
    </citation>
    <scope>NUCLEOTIDE SEQUENCE</scope>
    <source>
        <strain evidence="2">K16</strain>
    </source>
</reference>
<evidence type="ECO:0000313" key="2">
    <source>
        <dbReference type="EMBL" id="KAK4382152.1"/>
    </source>
</evidence>
<protein>
    <submittedName>
        <fullName evidence="2">Serine carboxypeptidase-like 4</fullName>
    </submittedName>
</protein>
<accession>A0AAE1T5V4</accession>
<dbReference type="GO" id="GO:0006508">
    <property type="term" value="P:proteolysis"/>
    <property type="evidence" value="ECO:0007669"/>
    <property type="project" value="InterPro"/>
</dbReference>
<keyword evidence="2" id="KW-0378">Hydrolase</keyword>
<comment type="caution">
    <text evidence="2">The sequence shown here is derived from an EMBL/GenBank/DDBJ whole genome shotgun (WGS) entry which is preliminary data.</text>
</comment>
<dbReference type="InterPro" id="IPR001563">
    <property type="entry name" value="Peptidase_S10"/>
</dbReference>
<dbReference type="AlphaFoldDB" id="A0AAE1T5V4"/>
<evidence type="ECO:0000256" key="1">
    <source>
        <dbReference type="ARBA" id="ARBA00009431"/>
    </source>
</evidence>
<organism evidence="2 3">
    <name type="scientific">Sesamum angolense</name>
    <dbReference type="NCBI Taxonomy" id="2727404"/>
    <lineage>
        <taxon>Eukaryota</taxon>
        <taxon>Viridiplantae</taxon>
        <taxon>Streptophyta</taxon>
        <taxon>Embryophyta</taxon>
        <taxon>Tracheophyta</taxon>
        <taxon>Spermatophyta</taxon>
        <taxon>Magnoliopsida</taxon>
        <taxon>eudicotyledons</taxon>
        <taxon>Gunneridae</taxon>
        <taxon>Pentapetalae</taxon>
        <taxon>asterids</taxon>
        <taxon>lamiids</taxon>
        <taxon>Lamiales</taxon>
        <taxon>Pedaliaceae</taxon>
        <taxon>Sesamum</taxon>
    </lineage>
</organism>
<dbReference type="EMBL" id="JACGWL010000751">
    <property type="protein sequence ID" value="KAK4382152.1"/>
    <property type="molecule type" value="Genomic_DNA"/>
</dbReference>
<dbReference type="GO" id="GO:0004185">
    <property type="term" value="F:serine-type carboxypeptidase activity"/>
    <property type="evidence" value="ECO:0007669"/>
    <property type="project" value="InterPro"/>
</dbReference>
<proteinExistence type="inferred from homology"/>
<dbReference type="Proteomes" id="UP001289374">
    <property type="component" value="Unassembled WGS sequence"/>
</dbReference>
<dbReference type="SUPFAM" id="SSF53474">
    <property type="entry name" value="alpha/beta-Hydrolases"/>
    <property type="match status" value="1"/>
</dbReference>
<name>A0AAE1T5V4_9LAMI</name>
<keyword evidence="3" id="KW-1185">Reference proteome</keyword>
<dbReference type="Gene3D" id="3.40.50.1820">
    <property type="entry name" value="alpha/beta hydrolase"/>
    <property type="match status" value="1"/>
</dbReference>
<comment type="similarity">
    <text evidence="1">Belongs to the peptidase S10 family.</text>
</comment>
<reference evidence="2" key="1">
    <citation type="submission" date="2020-06" db="EMBL/GenBank/DDBJ databases">
        <authorList>
            <person name="Li T."/>
            <person name="Hu X."/>
            <person name="Zhang T."/>
            <person name="Song X."/>
            <person name="Zhang H."/>
            <person name="Dai N."/>
            <person name="Sheng W."/>
            <person name="Hou X."/>
            <person name="Wei L."/>
        </authorList>
    </citation>
    <scope>NUCLEOTIDE SEQUENCE</scope>
    <source>
        <strain evidence="2">K16</strain>
        <tissue evidence="2">Leaf</tissue>
    </source>
</reference>
<evidence type="ECO:0000313" key="3">
    <source>
        <dbReference type="Proteomes" id="UP001289374"/>
    </source>
</evidence>
<keyword evidence="2" id="KW-0645">Protease</keyword>
<dbReference type="InterPro" id="IPR029058">
    <property type="entry name" value="AB_hydrolase_fold"/>
</dbReference>
<keyword evidence="2" id="KW-0121">Carboxypeptidase</keyword>
<gene>
    <name evidence="2" type="ORF">Sango_2899600</name>
</gene>
<sequence length="166" mass="19383">MWARSQLSSGYDIVSHPWCEDSSAKKQDVLSWYMPFEENSINFLQPNDNLRLTYIWANDKSAQKALNVREGTIKQWVRCNQSISHSTPGPSGIIPYIQNVKRTVGYHQKFTNKSTRVLIFRYTMQYAQGDYELTYATVKGGGHTNPEHRPKESFIMFERWIREKAL</sequence>